<dbReference type="EMBL" id="MLBF01000004">
    <property type="protein sequence ID" value="OLN33182.1"/>
    <property type="molecule type" value="Genomic_DNA"/>
</dbReference>
<comment type="caution">
    <text evidence="1">The sequence shown here is derived from an EMBL/GenBank/DDBJ whole genome shotgun (WGS) entry which is preliminary data.</text>
</comment>
<protein>
    <submittedName>
        <fullName evidence="1">Uncharacterized protein</fullName>
    </submittedName>
</protein>
<dbReference type="Proteomes" id="UP000186102">
    <property type="component" value="Unassembled WGS sequence"/>
</dbReference>
<reference evidence="1 2" key="1">
    <citation type="submission" date="2016-09" db="EMBL/GenBank/DDBJ databases">
        <title>Complete genome of Desulfosporosinus sp. OL.</title>
        <authorList>
            <person name="Mardanov A."/>
            <person name="Beletsky A."/>
            <person name="Panova A."/>
            <person name="Karnachuk O."/>
            <person name="Ravin N."/>
        </authorList>
    </citation>
    <scope>NUCLEOTIDE SEQUENCE [LARGE SCALE GENOMIC DNA]</scope>
    <source>
        <strain evidence="1 2">OL</strain>
    </source>
</reference>
<sequence>MESSTPSEDELNLTSTAMSKISLVAIMPYHCYFIKQVFCCVTALFAQGIVHPFSMTVATNKSRIT</sequence>
<dbReference type="STRING" id="1888891.DSOL_0909"/>
<accession>A0A1Q8R0N7</accession>
<name>A0A1Q8R0N7_9FIRM</name>
<organism evidence="1 2">
    <name type="scientific">Desulfosporosinus metallidurans</name>
    <dbReference type="NCBI Taxonomy" id="1888891"/>
    <lineage>
        <taxon>Bacteria</taxon>
        <taxon>Bacillati</taxon>
        <taxon>Bacillota</taxon>
        <taxon>Clostridia</taxon>
        <taxon>Eubacteriales</taxon>
        <taxon>Desulfitobacteriaceae</taxon>
        <taxon>Desulfosporosinus</taxon>
    </lineage>
</organism>
<gene>
    <name evidence="1" type="ORF">DSOL_0909</name>
</gene>
<evidence type="ECO:0000313" key="2">
    <source>
        <dbReference type="Proteomes" id="UP000186102"/>
    </source>
</evidence>
<keyword evidence="2" id="KW-1185">Reference proteome</keyword>
<proteinExistence type="predicted"/>
<dbReference type="AlphaFoldDB" id="A0A1Q8R0N7"/>
<evidence type="ECO:0000313" key="1">
    <source>
        <dbReference type="EMBL" id="OLN33182.1"/>
    </source>
</evidence>